<name>A0A382T1G9_9ZZZZ</name>
<dbReference type="AlphaFoldDB" id="A0A382T1G9"/>
<reference evidence="1" key="1">
    <citation type="submission" date="2018-05" db="EMBL/GenBank/DDBJ databases">
        <authorList>
            <person name="Lanie J.A."/>
            <person name="Ng W.-L."/>
            <person name="Kazmierczak K.M."/>
            <person name="Andrzejewski T.M."/>
            <person name="Davidsen T.M."/>
            <person name="Wayne K.J."/>
            <person name="Tettelin H."/>
            <person name="Glass J.I."/>
            <person name="Rusch D."/>
            <person name="Podicherti R."/>
            <person name="Tsui H.-C.T."/>
            <person name="Winkler M.E."/>
        </authorList>
    </citation>
    <scope>NUCLEOTIDE SEQUENCE</scope>
</reference>
<accession>A0A382T1G9</accession>
<evidence type="ECO:0008006" key="2">
    <source>
        <dbReference type="Google" id="ProtNLM"/>
    </source>
</evidence>
<evidence type="ECO:0000313" key="1">
    <source>
        <dbReference type="EMBL" id="SVD16004.1"/>
    </source>
</evidence>
<proteinExistence type="predicted"/>
<sequence>SINPSGGRDVTLFYRRQNASVTDSLVLTNERVIDGMTVTLTPDPSQFSPLTPVRNRLSLNELGFQWTEYLRLPIPQHTLTVSTLVRYQDKRLREADEGGGFYWPLRIYMGGLGSLSGYPYFTLSGSKAALWRMSYTLPVFPKIHKKIPFFYLDSLYLTAFWEGGTTWNFQKLTNAALAASRVHHDVGAQLQMQLYSFYRIPMTAYFQVSVPLTDITDRTRRNLGLLTGQDIDAVRYYFGIGLF</sequence>
<organism evidence="1">
    <name type="scientific">marine metagenome</name>
    <dbReference type="NCBI Taxonomy" id="408172"/>
    <lineage>
        <taxon>unclassified sequences</taxon>
        <taxon>metagenomes</taxon>
        <taxon>ecological metagenomes</taxon>
    </lineage>
</organism>
<dbReference type="Gene3D" id="2.40.160.50">
    <property type="entry name" value="membrane protein fhac: a member of the omp85/tpsb transporter family"/>
    <property type="match status" value="1"/>
</dbReference>
<dbReference type="EMBL" id="UINC01133202">
    <property type="protein sequence ID" value="SVD16004.1"/>
    <property type="molecule type" value="Genomic_DNA"/>
</dbReference>
<feature type="non-terminal residue" evidence="1">
    <location>
        <position position="1"/>
    </location>
</feature>
<gene>
    <name evidence="1" type="ORF">METZ01_LOCUS368858</name>
</gene>
<protein>
    <recommendedName>
        <fullName evidence="2">Bacterial surface antigen (D15) domain-containing protein</fullName>
    </recommendedName>
</protein>